<evidence type="ECO:0000313" key="1">
    <source>
        <dbReference type="EMBL" id="KAF5371615.1"/>
    </source>
</evidence>
<dbReference type="EMBL" id="JAACJM010000007">
    <property type="protein sequence ID" value="KAF5371615.1"/>
    <property type="molecule type" value="Genomic_DNA"/>
</dbReference>
<gene>
    <name evidence="1" type="ORF">D9758_003517</name>
</gene>
<comment type="caution">
    <text evidence="1">The sequence shown here is derived from an EMBL/GenBank/DDBJ whole genome shotgun (WGS) entry which is preliminary data.</text>
</comment>
<accession>A0A8H5LVJ3</accession>
<protein>
    <submittedName>
        <fullName evidence="1">Uncharacterized protein</fullName>
    </submittedName>
</protein>
<name>A0A8H5LVJ3_9AGAR</name>
<reference evidence="1 2" key="1">
    <citation type="journal article" date="2020" name="ISME J.">
        <title>Uncovering the hidden diversity of litter-decomposition mechanisms in mushroom-forming fungi.</title>
        <authorList>
            <person name="Floudas D."/>
            <person name="Bentzer J."/>
            <person name="Ahren D."/>
            <person name="Johansson T."/>
            <person name="Persson P."/>
            <person name="Tunlid A."/>
        </authorList>
    </citation>
    <scope>NUCLEOTIDE SEQUENCE [LARGE SCALE GENOMIC DNA]</scope>
    <source>
        <strain evidence="1 2">CBS 291.85</strain>
    </source>
</reference>
<organism evidence="1 2">
    <name type="scientific">Tetrapyrgos nigripes</name>
    <dbReference type="NCBI Taxonomy" id="182062"/>
    <lineage>
        <taxon>Eukaryota</taxon>
        <taxon>Fungi</taxon>
        <taxon>Dikarya</taxon>
        <taxon>Basidiomycota</taxon>
        <taxon>Agaricomycotina</taxon>
        <taxon>Agaricomycetes</taxon>
        <taxon>Agaricomycetidae</taxon>
        <taxon>Agaricales</taxon>
        <taxon>Marasmiineae</taxon>
        <taxon>Marasmiaceae</taxon>
        <taxon>Tetrapyrgos</taxon>
    </lineage>
</organism>
<dbReference type="Proteomes" id="UP000559256">
    <property type="component" value="Unassembled WGS sequence"/>
</dbReference>
<evidence type="ECO:0000313" key="2">
    <source>
        <dbReference type="Proteomes" id="UP000559256"/>
    </source>
</evidence>
<dbReference type="AlphaFoldDB" id="A0A8H5LVJ3"/>
<dbReference type="OrthoDB" id="2631350at2759"/>
<proteinExistence type="predicted"/>
<keyword evidence="2" id="KW-1185">Reference proteome</keyword>
<sequence length="195" mass="21706">MLFSAASIPSSLWSTTLTRLVVDLKGGLAITIPDDRPSMPLTSFIHPLYTLHGLREVNISLFADQFYVADGDIIHICTAWPDLIELLHIEPETKYGGLPTVECLPILARGCPRLKTLNLPFEVKIIPGFDQNKNKDKDSSPPPSPHKLPHKLAHLTLNLPVGDFNKCTHPGAEHLAKLAYHLDVFSVTANRYRWS</sequence>